<name>A1TXM8_MARN8</name>
<protein>
    <recommendedName>
        <fullName evidence="3">Type IV toxin-antitoxin system AbiEi family antitoxin domain-containing protein</fullName>
    </recommendedName>
</protein>
<dbReference type="EMBL" id="CP000514">
    <property type="protein sequence ID" value="ABM17497.1"/>
    <property type="molecule type" value="Genomic_DNA"/>
</dbReference>
<gene>
    <name evidence="1" type="ordered locus">Maqu_0393</name>
</gene>
<dbReference type="InterPro" id="IPR045738">
    <property type="entry name" value="DUF6088"/>
</dbReference>
<dbReference type="Pfam" id="PF19570">
    <property type="entry name" value="DUF6088"/>
    <property type="match status" value="1"/>
</dbReference>
<organism evidence="1 2">
    <name type="scientific">Marinobacter nauticus (strain ATCC 700491 / DSM 11845 / VT8)</name>
    <name type="common">Marinobacter aquaeolei</name>
    <dbReference type="NCBI Taxonomy" id="351348"/>
    <lineage>
        <taxon>Bacteria</taxon>
        <taxon>Pseudomonadati</taxon>
        <taxon>Pseudomonadota</taxon>
        <taxon>Gammaproteobacteria</taxon>
        <taxon>Pseudomonadales</taxon>
        <taxon>Marinobacteraceae</taxon>
        <taxon>Marinobacter</taxon>
    </lineage>
</organism>
<dbReference type="OrthoDB" id="3181392at2"/>
<dbReference type="AlphaFoldDB" id="A1TXM8"/>
<dbReference type="eggNOG" id="COG5340">
    <property type="taxonomic scope" value="Bacteria"/>
</dbReference>
<dbReference type="HOGENOM" id="CLU_067316_1_1_6"/>
<sequence length="201" mass="22586">MSVKESIERQIVKLPQGEPFTNTRFLRLGSRAAVDKAMSRLVEAGVIQRVARGVFVRPKQSRFVGVVMPDVSRVVEVIAKEHGETIQVHGAEAARRFKLSTQMPTAPVYYTSGPTREICIGKLKVRLVHTSSQRKLQHAGKRPGLALSALWYLGKNNISTEVVKRIKEGLSEEEFETLLSSRMPAWMSEVFRQYETGRVHG</sequence>
<dbReference type="RefSeq" id="WP_011783945.1">
    <property type="nucleotide sequence ID" value="NC_008740.1"/>
</dbReference>
<evidence type="ECO:0008006" key="3">
    <source>
        <dbReference type="Google" id="ProtNLM"/>
    </source>
</evidence>
<dbReference type="Proteomes" id="UP000000998">
    <property type="component" value="Chromosome"/>
</dbReference>
<evidence type="ECO:0000313" key="1">
    <source>
        <dbReference type="EMBL" id="ABM17497.1"/>
    </source>
</evidence>
<evidence type="ECO:0000313" key="2">
    <source>
        <dbReference type="Proteomes" id="UP000000998"/>
    </source>
</evidence>
<proteinExistence type="predicted"/>
<reference evidence="2" key="1">
    <citation type="journal article" date="2011" name="Appl. Environ. Microbiol.">
        <title>Genomic potential of Marinobacter aquaeolei, a biogeochemical 'opportunitroph'.</title>
        <authorList>
            <person name="Singer E."/>
            <person name="Webb E.A."/>
            <person name="Nelson W.C."/>
            <person name="Heidelberg J.F."/>
            <person name="Ivanova N."/>
            <person name="Pati A."/>
            <person name="Edwards K.J."/>
        </authorList>
    </citation>
    <scope>NUCLEOTIDE SEQUENCE [LARGE SCALE GENOMIC DNA]</scope>
    <source>
        <strain evidence="2">ATCC 700491 / DSM 11845 / VT8</strain>
    </source>
</reference>
<accession>A1TXM8</accession>
<dbReference type="STRING" id="351348.Maqu_0393"/>
<dbReference type="KEGG" id="maq:Maqu_0393"/>